<keyword evidence="1" id="KW-0813">Transport</keyword>
<dbReference type="GO" id="GO:0020037">
    <property type="term" value="F:heme binding"/>
    <property type="evidence" value="ECO:0007669"/>
    <property type="project" value="InterPro"/>
</dbReference>
<dbReference type="InterPro" id="IPR012292">
    <property type="entry name" value="Globin/Proto"/>
</dbReference>
<sequence length="269" mass="30492">MVEAQSSHVAHSKLYHLNGPDCIIIYSPSQKMDGLRVRFLSVAAAESRCNQAFTALFQPYASRPLSLFVSNMCLCMMGFLSTIRGKRDIPVIGSTAVGPIANKSKKLVIAEWPRLLEHEPNLFKIVWSSSAARSTSIKQAFGITDNESPLENESFMKLSPTIQAFFYKLVISMQLDEDMVRSACEQLGARHVDFIARGFNSNFWDIFLVCMAEAIDATLSSYITDEAKRAEMILAWQRVFNMIVHHMRTGYNERRKEKLKQSGKMELDY</sequence>
<dbReference type="OrthoDB" id="5807096at2759"/>
<dbReference type="InterPro" id="IPR009050">
    <property type="entry name" value="Globin-like_sf"/>
</dbReference>
<protein>
    <recommendedName>
        <fullName evidence="2">Globin domain-containing protein</fullName>
    </recommendedName>
</protein>
<reference evidence="4" key="1">
    <citation type="journal article" date="2015" name="Nat. Genet.">
        <title>The genome and transcriptome of the zoonotic hookworm Ancylostoma ceylanicum identify infection-specific gene families.</title>
        <authorList>
            <person name="Schwarz E.M."/>
            <person name="Hu Y."/>
            <person name="Antoshechkin I."/>
            <person name="Miller M.M."/>
            <person name="Sternberg P.W."/>
            <person name="Aroian R.V."/>
        </authorList>
    </citation>
    <scope>NUCLEOTIDE SEQUENCE</scope>
    <source>
        <strain evidence="4">HY135</strain>
    </source>
</reference>
<keyword evidence="1" id="KW-0561">Oxygen transport</keyword>
<gene>
    <name evidence="3" type="primary">Acey_s0066.g3721</name>
    <name evidence="3" type="synonym">Acey-glb-10</name>
    <name evidence="3" type="ORF">Y032_0066g3721</name>
</gene>
<dbReference type="PROSITE" id="PS01033">
    <property type="entry name" value="GLOBIN"/>
    <property type="match status" value="1"/>
</dbReference>
<dbReference type="STRING" id="53326.A0A016TZT5"/>
<dbReference type="Gene3D" id="1.10.490.10">
    <property type="entry name" value="Globins"/>
    <property type="match status" value="1"/>
</dbReference>
<evidence type="ECO:0000313" key="3">
    <source>
        <dbReference type="EMBL" id="EYC08360.1"/>
    </source>
</evidence>
<dbReference type="GO" id="GO:0019825">
    <property type="term" value="F:oxygen binding"/>
    <property type="evidence" value="ECO:0007669"/>
    <property type="project" value="InterPro"/>
</dbReference>
<evidence type="ECO:0000256" key="1">
    <source>
        <dbReference type="RuleBase" id="RU000356"/>
    </source>
</evidence>
<organism evidence="3 4">
    <name type="scientific">Ancylostoma ceylanicum</name>
    <dbReference type="NCBI Taxonomy" id="53326"/>
    <lineage>
        <taxon>Eukaryota</taxon>
        <taxon>Metazoa</taxon>
        <taxon>Ecdysozoa</taxon>
        <taxon>Nematoda</taxon>
        <taxon>Chromadorea</taxon>
        <taxon>Rhabditida</taxon>
        <taxon>Rhabditina</taxon>
        <taxon>Rhabditomorpha</taxon>
        <taxon>Strongyloidea</taxon>
        <taxon>Ancylostomatidae</taxon>
        <taxon>Ancylostomatinae</taxon>
        <taxon>Ancylostoma</taxon>
    </lineage>
</organism>
<dbReference type="Proteomes" id="UP000024635">
    <property type="component" value="Unassembled WGS sequence"/>
</dbReference>
<keyword evidence="4" id="KW-1185">Reference proteome</keyword>
<keyword evidence="1" id="KW-0408">Iron</keyword>
<dbReference type="InterPro" id="IPR044399">
    <property type="entry name" value="Mb-like_M"/>
</dbReference>
<dbReference type="InterPro" id="IPR053341">
    <property type="entry name" value="Oxidative_stress_globin-like"/>
</dbReference>
<keyword evidence="1" id="KW-0479">Metal-binding</keyword>
<dbReference type="EMBL" id="JARK01001402">
    <property type="protein sequence ID" value="EYC08360.1"/>
    <property type="molecule type" value="Genomic_DNA"/>
</dbReference>
<dbReference type="SUPFAM" id="SSF46458">
    <property type="entry name" value="Globin-like"/>
    <property type="match status" value="1"/>
</dbReference>
<dbReference type="GO" id="GO:0005344">
    <property type="term" value="F:oxygen carrier activity"/>
    <property type="evidence" value="ECO:0007669"/>
    <property type="project" value="UniProtKB-KW"/>
</dbReference>
<name>A0A016TZT5_9BILA</name>
<keyword evidence="1" id="KW-0349">Heme</keyword>
<comment type="similarity">
    <text evidence="1">Belongs to the globin family.</text>
</comment>
<dbReference type="PANTHER" id="PTHR47768:SF3">
    <property type="entry name" value="GLOBIN FAMILY PROFILE DOMAIN-CONTAINING PROTEIN"/>
    <property type="match status" value="1"/>
</dbReference>
<feature type="domain" description="Globin" evidence="2">
    <location>
        <begin position="99"/>
        <end position="252"/>
    </location>
</feature>
<dbReference type="PANTHER" id="PTHR47768">
    <property type="entry name" value="GLOBIN RELATED-RELATED"/>
    <property type="match status" value="1"/>
</dbReference>
<dbReference type="CDD" id="cd01040">
    <property type="entry name" value="Mb-like"/>
    <property type="match status" value="1"/>
</dbReference>
<evidence type="ECO:0000313" key="4">
    <source>
        <dbReference type="Proteomes" id="UP000024635"/>
    </source>
</evidence>
<accession>A0A016TZT5</accession>
<evidence type="ECO:0000259" key="2">
    <source>
        <dbReference type="PROSITE" id="PS01033"/>
    </source>
</evidence>
<dbReference type="AlphaFoldDB" id="A0A016TZT5"/>
<comment type="caution">
    <text evidence="3">The sequence shown here is derived from an EMBL/GenBank/DDBJ whole genome shotgun (WGS) entry which is preliminary data.</text>
</comment>
<proteinExistence type="inferred from homology"/>
<dbReference type="Pfam" id="PF00042">
    <property type="entry name" value="Globin"/>
    <property type="match status" value="1"/>
</dbReference>
<dbReference type="InterPro" id="IPR000971">
    <property type="entry name" value="Globin"/>
</dbReference>